<dbReference type="EMBL" id="CP060244">
    <property type="protein sequence ID" value="QNT79561.1"/>
    <property type="molecule type" value="Genomic_DNA"/>
</dbReference>
<comment type="catalytic activity">
    <reaction evidence="10 11">
        <text>shikimate + ATP = 3-phosphoshikimate + ADP + H(+)</text>
        <dbReference type="Rhea" id="RHEA:13121"/>
        <dbReference type="ChEBI" id="CHEBI:15378"/>
        <dbReference type="ChEBI" id="CHEBI:30616"/>
        <dbReference type="ChEBI" id="CHEBI:36208"/>
        <dbReference type="ChEBI" id="CHEBI:145989"/>
        <dbReference type="ChEBI" id="CHEBI:456216"/>
        <dbReference type="EC" id="2.7.1.71"/>
    </reaction>
</comment>
<keyword evidence="9 11" id="KW-0057">Aromatic amino acid biosynthesis</keyword>
<sequence length="195" mass="21933">MLENTMNEEFASFPQDFMKKPIVIVGLMGAGKTTIGRKLACRLGLPFVDSDQAIEAKSGLDIIEFFEKYGETTFRETESRTIHEILNGEPLVLATGGGAFMNPATRQKIKDSASSIWLRCELSTLLCRVRRRTHRPLLNGQSHRKILKQLISERYPIYAQADITIQSGEQSVKRITDIILEKLAEYSTIQSTLSP</sequence>
<name>A0A7H1NUV1_9PROT</name>
<dbReference type="GO" id="GO:0004765">
    <property type="term" value="F:shikimate kinase activity"/>
    <property type="evidence" value="ECO:0007669"/>
    <property type="project" value="UniProtKB-UniRule"/>
</dbReference>
<proteinExistence type="inferred from homology"/>
<evidence type="ECO:0000256" key="5">
    <source>
        <dbReference type="ARBA" id="ARBA00022679"/>
    </source>
</evidence>
<keyword evidence="13" id="KW-1185">Reference proteome</keyword>
<dbReference type="PROSITE" id="PS01128">
    <property type="entry name" value="SHIKIMATE_KINASE"/>
    <property type="match status" value="1"/>
</dbReference>
<comment type="pathway">
    <text evidence="1 11">Metabolic intermediate biosynthesis; chorismate biosynthesis; chorismate from D-erythrose 4-phosphate and phosphoenolpyruvate: step 5/7.</text>
</comment>
<feature type="binding site" evidence="11">
    <location>
        <position position="97"/>
    </location>
    <ligand>
        <name>substrate</name>
    </ligand>
</feature>
<comment type="subunit">
    <text evidence="11">Monomer.</text>
</comment>
<reference evidence="12 13" key="1">
    <citation type="submission" date="2020-08" db="EMBL/GenBank/DDBJ databases">
        <title>Complete genome sequence of Entomobacter blattae G55GP.</title>
        <authorList>
            <person name="Poehlein A."/>
            <person name="Guzman J."/>
            <person name="Daniel R."/>
            <person name="Vilcinskas A."/>
        </authorList>
    </citation>
    <scope>NUCLEOTIDE SEQUENCE [LARGE SCALE GENOMIC DNA]</scope>
    <source>
        <strain evidence="12 13">G55GP</strain>
    </source>
</reference>
<evidence type="ECO:0000256" key="9">
    <source>
        <dbReference type="ARBA" id="ARBA00023141"/>
    </source>
</evidence>
<comment type="cofactor">
    <cofactor evidence="11">
        <name>Mg(2+)</name>
        <dbReference type="ChEBI" id="CHEBI:18420"/>
    </cofactor>
    <text evidence="11">Binds 1 Mg(2+) ion per subunit.</text>
</comment>
<keyword evidence="8 11" id="KW-0067">ATP-binding</keyword>
<dbReference type="InterPro" id="IPR031322">
    <property type="entry name" value="Shikimate/glucono_kinase"/>
</dbReference>
<dbReference type="Proteomes" id="UP000516349">
    <property type="component" value="Chromosome"/>
</dbReference>
<feature type="binding site" evidence="11">
    <location>
        <position position="170"/>
    </location>
    <ligand>
        <name>ATP</name>
        <dbReference type="ChEBI" id="CHEBI:30616"/>
    </ligand>
</feature>
<dbReference type="InterPro" id="IPR023000">
    <property type="entry name" value="Shikimate_kinase_CS"/>
</dbReference>
<gene>
    <name evidence="11 12" type="primary">aroK</name>
    <name evidence="12" type="ORF">JGUZn3_23610</name>
</gene>
<dbReference type="AlphaFoldDB" id="A0A7H1NUV1"/>
<organism evidence="12 13">
    <name type="scientific">Entomobacter blattae</name>
    <dbReference type="NCBI Taxonomy" id="2762277"/>
    <lineage>
        <taxon>Bacteria</taxon>
        <taxon>Pseudomonadati</taxon>
        <taxon>Pseudomonadota</taxon>
        <taxon>Alphaproteobacteria</taxon>
        <taxon>Acetobacterales</taxon>
        <taxon>Acetobacteraceae</taxon>
        <taxon>Entomobacter</taxon>
    </lineage>
</organism>
<dbReference type="KEGG" id="ebla:JGUZn3_23610"/>
<dbReference type="GO" id="GO:0008652">
    <property type="term" value="P:amino acid biosynthetic process"/>
    <property type="evidence" value="ECO:0007669"/>
    <property type="project" value="UniProtKB-KW"/>
</dbReference>
<dbReference type="InterPro" id="IPR027417">
    <property type="entry name" value="P-loop_NTPase"/>
</dbReference>
<evidence type="ECO:0000313" key="12">
    <source>
        <dbReference type="EMBL" id="QNT79561.1"/>
    </source>
</evidence>
<dbReference type="GO" id="GO:0009423">
    <property type="term" value="P:chorismate biosynthetic process"/>
    <property type="evidence" value="ECO:0007669"/>
    <property type="project" value="UniProtKB-UniRule"/>
</dbReference>
<feature type="binding site" evidence="11">
    <location>
        <position position="75"/>
    </location>
    <ligand>
        <name>substrate</name>
    </ligand>
</feature>
<keyword evidence="6 11" id="KW-0547">Nucleotide-binding</keyword>
<accession>A0A7H1NUV1</accession>
<feature type="binding site" evidence="11">
    <location>
        <position position="135"/>
    </location>
    <ligand>
        <name>ATP</name>
        <dbReference type="ChEBI" id="CHEBI:30616"/>
    </ligand>
</feature>
<evidence type="ECO:0000256" key="8">
    <source>
        <dbReference type="ARBA" id="ARBA00022840"/>
    </source>
</evidence>
<keyword evidence="5 11" id="KW-0808">Transferase</keyword>
<keyword evidence="7 11" id="KW-0418">Kinase</keyword>
<dbReference type="GO" id="GO:0005829">
    <property type="term" value="C:cytosol"/>
    <property type="evidence" value="ECO:0007669"/>
    <property type="project" value="TreeGrafter"/>
</dbReference>
<keyword evidence="11" id="KW-0963">Cytoplasm</keyword>
<feature type="binding site" evidence="11">
    <location>
        <position position="154"/>
    </location>
    <ligand>
        <name>substrate</name>
    </ligand>
</feature>
<evidence type="ECO:0000256" key="10">
    <source>
        <dbReference type="ARBA" id="ARBA00048567"/>
    </source>
</evidence>
<keyword evidence="11" id="KW-0460">Magnesium</keyword>
<dbReference type="PANTHER" id="PTHR21087:SF16">
    <property type="entry name" value="SHIKIMATE KINASE 1, CHLOROPLASTIC"/>
    <property type="match status" value="1"/>
</dbReference>
<dbReference type="GO" id="GO:0005524">
    <property type="term" value="F:ATP binding"/>
    <property type="evidence" value="ECO:0007669"/>
    <property type="project" value="UniProtKB-UniRule"/>
</dbReference>
<dbReference type="UniPathway" id="UPA00053">
    <property type="reaction ID" value="UER00088"/>
</dbReference>
<dbReference type="PRINTS" id="PR01100">
    <property type="entry name" value="SHIKIMTKNASE"/>
</dbReference>
<dbReference type="PANTHER" id="PTHR21087">
    <property type="entry name" value="SHIKIMATE KINASE"/>
    <property type="match status" value="1"/>
</dbReference>
<evidence type="ECO:0000256" key="7">
    <source>
        <dbReference type="ARBA" id="ARBA00022777"/>
    </source>
</evidence>
<comment type="subcellular location">
    <subcellularLocation>
        <location evidence="11">Cytoplasm</location>
    </subcellularLocation>
</comment>
<dbReference type="EC" id="2.7.1.71" evidence="3 11"/>
<dbReference type="NCBIfam" id="NF010552">
    <property type="entry name" value="PRK13946.1"/>
    <property type="match status" value="1"/>
</dbReference>
<comment type="function">
    <text evidence="11">Catalyzes the specific phosphorylation of the 3-hydroxyl group of shikimic acid using ATP as a cosubstrate.</text>
</comment>
<keyword evidence="11" id="KW-0479">Metal-binding</keyword>
<dbReference type="Pfam" id="PF01202">
    <property type="entry name" value="SKI"/>
    <property type="match status" value="1"/>
</dbReference>
<evidence type="ECO:0000256" key="3">
    <source>
        <dbReference type="ARBA" id="ARBA00012154"/>
    </source>
</evidence>
<feature type="binding site" evidence="11">
    <location>
        <position position="33"/>
    </location>
    <ligand>
        <name>Mg(2+)</name>
        <dbReference type="ChEBI" id="CHEBI:18420"/>
    </ligand>
</feature>
<evidence type="ECO:0000256" key="4">
    <source>
        <dbReference type="ARBA" id="ARBA00022605"/>
    </source>
</evidence>
<feature type="binding site" evidence="11">
    <location>
        <begin position="29"/>
        <end position="34"/>
    </location>
    <ligand>
        <name>ATP</name>
        <dbReference type="ChEBI" id="CHEBI:30616"/>
    </ligand>
</feature>
<comment type="similarity">
    <text evidence="2 11">Belongs to the shikimate kinase family.</text>
</comment>
<protein>
    <recommendedName>
        <fullName evidence="3 11">Shikimate kinase</fullName>
        <shortName evidence="11">SK</shortName>
        <ecNumber evidence="3 11">2.7.1.71</ecNumber>
    </recommendedName>
</protein>
<feature type="binding site" evidence="11">
    <location>
        <position position="51"/>
    </location>
    <ligand>
        <name>substrate</name>
    </ligand>
</feature>
<evidence type="ECO:0000256" key="11">
    <source>
        <dbReference type="HAMAP-Rule" id="MF_00109"/>
    </source>
</evidence>
<dbReference type="CDD" id="cd00464">
    <property type="entry name" value="SK"/>
    <property type="match status" value="1"/>
</dbReference>
<evidence type="ECO:0000313" key="13">
    <source>
        <dbReference type="Proteomes" id="UP000516349"/>
    </source>
</evidence>
<dbReference type="GO" id="GO:0000287">
    <property type="term" value="F:magnesium ion binding"/>
    <property type="evidence" value="ECO:0007669"/>
    <property type="project" value="UniProtKB-UniRule"/>
</dbReference>
<dbReference type="InterPro" id="IPR000623">
    <property type="entry name" value="Shikimate_kinase/TSH1"/>
</dbReference>
<dbReference type="GO" id="GO:0009073">
    <property type="term" value="P:aromatic amino acid family biosynthetic process"/>
    <property type="evidence" value="ECO:0007669"/>
    <property type="project" value="UniProtKB-KW"/>
</dbReference>
<evidence type="ECO:0000256" key="6">
    <source>
        <dbReference type="ARBA" id="ARBA00022741"/>
    </source>
</evidence>
<evidence type="ECO:0000256" key="2">
    <source>
        <dbReference type="ARBA" id="ARBA00006997"/>
    </source>
</evidence>
<keyword evidence="4 11" id="KW-0028">Amino-acid biosynthesis</keyword>
<evidence type="ECO:0000256" key="1">
    <source>
        <dbReference type="ARBA" id="ARBA00004842"/>
    </source>
</evidence>
<dbReference type="Gene3D" id="3.40.50.300">
    <property type="entry name" value="P-loop containing nucleotide triphosphate hydrolases"/>
    <property type="match status" value="1"/>
</dbReference>
<dbReference type="SUPFAM" id="SSF52540">
    <property type="entry name" value="P-loop containing nucleoside triphosphate hydrolases"/>
    <property type="match status" value="1"/>
</dbReference>
<dbReference type="HAMAP" id="MF_00109">
    <property type="entry name" value="Shikimate_kinase"/>
    <property type="match status" value="1"/>
</dbReference>